<dbReference type="InterPro" id="IPR038536">
    <property type="entry name" value="Alkyl/aryl-sulf_dimr_sf"/>
</dbReference>
<keyword evidence="3" id="KW-0862">Zinc</keyword>
<dbReference type="SUPFAM" id="SSF55718">
    <property type="entry name" value="SCP-like"/>
    <property type="match status" value="1"/>
</dbReference>
<evidence type="ECO:0000256" key="2">
    <source>
        <dbReference type="ARBA" id="ARBA00022801"/>
    </source>
</evidence>
<dbReference type="PANTHER" id="PTHR43223">
    <property type="entry name" value="ALKYL/ARYL-SULFATASE"/>
    <property type="match status" value="1"/>
</dbReference>
<evidence type="ECO:0000313" key="8">
    <source>
        <dbReference type="Proteomes" id="UP000006833"/>
    </source>
</evidence>
<dbReference type="EMBL" id="CP000830">
    <property type="protein sequence ID" value="ACT10196.1"/>
    <property type="molecule type" value="Genomic_DNA"/>
</dbReference>
<dbReference type="GO" id="GO:0030288">
    <property type="term" value="C:outer membrane-bounded periplasmic space"/>
    <property type="evidence" value="ECO:0007669"/>
    <property type="project" value="TreeGrafter"/>
</dbReference>
<dbReference type="KEGG" id="dsh:Dshi_0510"/>
<accession>C5ZZD4</accession>
<dbReference type="InterPro" id="IPR052195">
    <property type="entry name" value="Bact_Alkyl/Aryl-Sulfatase"/>
</dbReference>
<dbReference type="PANTHER" id="PTHR43223:SF1">
    <property type="entry name" value="ALKYL_ARYL-SULFATASE BDS1"/>
    <property type="match status" value="1"/>
</dbReference>
<organism evidence="7 8">
    <name type="scientific">Dinoroseobacter shibae (strain DSM 16493 / NCIMB 14021 / DFL 12)</name>
    <dbReference type="NCBI Taxonomy" id="398580"/>
    <lineage>
        <taxon>Bacteria</taxon>
        <taxon>Pseudomonadati</taxon>
        <taxon>Pseudomonadota</taxon>
        <taxon>Alphaproteobacteria</taxon>
        <taxon>Rhodobacterales</taxon>
        <taxon>Roseobacteraceae</taxon>
        <taxon>Dinoroseobacter</taxon>
    </lineage>
</organism>
<dbReference type="Pfam" id="PF14863">
    <property type="entry name" value="Alkyl_sulf_dimr"/>
    <property type="match status" value="1"/>
</dbReference>
<evidence type="ECO:0000259" key="6">
    <source>
        <dbReference type="Pfam" id="PF14864"/>
    </source>
</evidence>
<protein>
    <submittedName>
        <fullName evidence="7">Conserved hypothetical beta-lactamase</fullName>
    </submittedName>
</protein>
<evidence type="ECO:0000256" key="4">
    <source>
        <dbReference type="PROSITE-ProRule" id="PRU00339"/>
    </source>
</evidence>
<dbReference type="Gene3D" id="1.25.40.880">
    <property type="entry name" value="Alkyl sulfatase, dimerisation domain"/>
    <property type="match status" value="1"/>
</dbReference>
<dbReference type="GO" id="GO:0046983">
    <property type="term" value="F:protein dimerization activity"/>
    <property type="evidence" value="ECO:0007669"/>
    <property type="project" value="InterPro"/>
</dbReference>
<evidence type="ECO:0000259" key="5">
    <source>
        <dbReference type="Pfam" id="PF14863"/>
    </source>
</evidence>
<evidence type="ECO:0000256" key="3">
    <source>
        <dbReference type="ARBA" id="ARBA00022833"/>
    </source>
</evidence>
<keyword evidence="2" id="KW-0378">Hydrolase</keyword>
<dbReference type="AlphaFoldDB" id="C5ZZD4"/>
<gene>
    <name evidence="7" type="ordered locus">Dshi_0510</name>
</gene>
<dbReference type="STRING" id="398580.Dshi_0510"/>
<dbReference type="PROSITE" id="PS50005">
    <property type="entry name" value="TPR"/>
    <property type="match status" value="1"/>
</dbReference>
<keyword evidence="4" id="KW-0802">TPR repeat</keyword>
<dbReference type="RefSeq" id="WP_012177188.1">
    <property type="nucleotide sequence ID" value="NC_009952.1"/>
</dbReference>
<keyword evidence="1" id="KW-0479">Metal-binding</keyword>
<feature type="domain" description="Alkyl sulfatase C-terminal" evidence="6">
    <location>
        <begin position="197"/>
        <end position="318"/>
    </location>
</feature>
<dbReference type="eggNOG" id="COG2015">
    <property type="taxonomic scope" value="Bacteria"/>
</dbReference>
<dbReference type="Proteomes" id="UP000006833">
    <property type="component" value="Chromosome"/>
</dbReference>
<dbReference type="InterPro" id="IPR036527">
    <property type="entry name" value="SCP2_sterol-bd_dom_sf"/>
</dbReference>
<name>C5ZZD4_DINSH</name>
<evidence type="ECO:0000256" key="1">
    <source>
        <dbReference type="ARBA" id="ARBA00022723"/>
    </source>
</evidence>
<feature type="repeat" description="TPR" evidence="4">
    <location>
        <begin position="118"/>
        <end position="151"/>
    </location>
</feature>
<dbReference type="HOGENOM" id="CLU_068044_0_0_5"/>
<reference evidence="8" key="1">
    <citation type="journal article" date="2010" name="ISME J.">
        <title>The complete genome sequence of the algal symbiont Dinoroseobacter shibae: a hitchhiker's guide to life in the sea.</title>
        <authorList>
            <person name="Wagner-Dobler I."/>
            <person name="Ballhausen B."/>
            <person name="Berger M."/>
            <person name="Brinkhoff T."/>
            <person name="Buchholz I."/>
            <person name="Bunk B."/>
            <person name="Cypionka H."/>
            <person name="Daniel R."/>
            <person name="Drepper T."/>
            <person name="Gerdts G."/>
            <person name="Hahnke S."/>
            <person name="Han C."/>
            <person name="Jahn D."/>
            <person name="Kalhoefer D."/>
            <person name="Kiss H."/>
            <person name="Klenk H.P."/>
            <person name="Kyrpides N."/>
            <person name="Liebl W."/>
            <person name="Liesegang H."/>
            <person name="Meincke L."/>
            <person name="Pati A."/>
            <person name="Petersen J."/>
            <person name="Piekarski T."/>
            <person name="Pommerenke C."/>
            <person name="Pradella S."/>
            <person name="Pukall R."/>
            <person name="Rabus R."/>
            <person name="Stackebrandt E."/>
            <person name="Thole S."/>
            <person name="Thompson L."/>
            <person name="Tielen P."/>
            <person name="Tomasch J."/>
            <person name="von Jan M."/>
            <person name="Wanphrut N."/>
            <person name="Wichels A."/>
            <person name="Zech H."/>
            <person name="Simon M."/>
        </authorList>
    </citation>
    <scope>NUCLEOTIDE SEQUENCE [LARGE SCALE GENOMIC DNA]</scope>
    <source>
        <strain evidence="8">DSM 16493 / NCIMB 14021 / DFL 12</strain>
    </source>
</reference>
<proteinExistence type="predicted"/>
<keyword evidence="8" id="KW-1185">Reference proteome</keyword>
<dbReference type="SUPFAM" id="SSF56281">
    <property type="entry name" value="Metallo-hydrolase/oxidoreductase"/>
    <property type="match status" value="1"/>
</dbReference>
<dbReference type="Gene3D" id="3.30.1050.10">
    <property type="entry name" value="SCP2 sterol-binding domain"/>
    <property type="match status" value="1"/>
</dbReference>
<feature type="domain" description="Alkyl sulfatase dimerisation" evidence="5">
    <location>
        <begin position="50"/>
        <end position="187"/>
    </location>
</feature>
<dbReference type="GO" id="GO:0018909">
    <property type="term" value="P:dodecyl sulfate metabolic process"/>
    <property type="evidence" value="ECO:0007669"/>
    <property type="project" value="TreeGrafter"/>
</dbReference>
<dbReference type="Gene3D" id="3.60.15.30">
    <property type="entry name" value="Metallo-beta-lactamase domain"/>
    <property type="match status" value="1"/>
</dbReference>
<dbReference type="InterPro" id="IPR019734">
    <property type="entry name" value="TPR_rpt"/>
</dbReference>
<dbReference type="InterPro" id="IPR036866">
    <property type="entry name" value="RibonucZ/Hydroxyglut_hydro"/>
</dbReference>
<dbReference type="InterPro" id="IPR029228">
    <property type="entry name" value="Alkyl_sulf_dimr"/>
</dbReference>
<dbReference type="GO" id="GO:0046872">
    <property type="term" value="F:metal ion binding"/>
    <property type="evidence" value="ECO:0007669"/>
    <property type="project" value="UniProtKB-KW"/>
</dbReference>
<dbReference type="Pfam" id="PF14864">
    <property type="entry name" value="Alkyl_sulf_C"/>
    <property type="match status" value="1"/>
</dbReference>
<evidence type="ECO:0000313" key="7">
    <source>
        <dbReference type="EMBL" id="ACT10196.1"/>
    </source>
</evidence>
<dbReference type="InterPro" id="IPR029229">
    <property type="entry name" value="Alkyl_sulf_C"/>
</dbReference>
<dbReference type="GO" id="GO:0018741">
    <property type="term" value="F:linear primary-alkylsulfatase activity"/>
    <property type="evidence" value="ECO:0007669"/>
    <property type="project" value="TreeGrafter"/>
</dbReference>
<sequence>MFGTEAEVMFASHHWPRFGNERIQEVLRAQRDLYANLNSQVLHFANQGVTINEIHNVYEPPESIANNWFNRGYHGSVEHNVRAVINRYLGYWDANPATLIPLSPADSAPLYVEMMGGADAILAKGQQLFDTGQYFHAVEILNKLVYAEPDNAAAKDLLADNFEQIGYQQENPGLRNSFLAGAYELRSPLPTGTATETATPDVIQAMPTGLFLDYIAIKMDSRKAGDTEFTINIVHPDIEEEYILELSNATLTNIEGYQVETPDLTLTIDRAQLVPVMIGKATIDAQIDAGNAQAEGDRSVLTQLASLLTDFEMTFEVMPGTEGAAAVPGRYDPEAGPSGVEGNPFQVKTVNAGELPN</sequence>